<comment type="caution">
    <text evidence="1">The sequence shown here is derived from an EMBL/GenBank/DDBJ whole genome shotgun (WGS) entry which is preliminary data.</text>
</comment>
<dbReference type="EMBL" id="LJZR01000079">
    <property type="protein sequence ID" value="KPQ31866.1"/>
    <property type="molecule type" value="Genomic_DNA"/>
</dbReference>
<proteinExistence type="predicted"/>
<dbReference type="AlphaFoldDB" id="A0A0N8KLT9"/>
<gene>
    <name evidence="1" type="ORF">HLUCCA11_22860</name>
</gene>
<organism evidence="1 2">
    <name type="scientific">Phormidesmis priestleyi Ana</name>
    <dbReference type="NCBI Taxonomy" id="1666911"/>
    <lineage>
        <taxon>Bacteria</taxon>
        <taxon>Bacillati</taxon>
        <taxon>Cyanobacteriota</taxon>
        <taxon>Cyanophyceae</taxon>
        <taxon>Leptolyngbyales</taxon>
        <taxon>Leptolyngbyaceae</taxon>
        <taxon>Phormidesmis</taxon>
    </lineage>
</organism>
<evidence type="ECO:0000313" key="2">
    <source>
        <dbReference type="Proteomes" id="UP000050465"/>
    </source>
</evidence>
<reference evidence="1 2" key="1">
    <citation type="submission" date="2015-09" db="EMBL/GenBank/DDBJ databases">
        <title>Identification and resolution of microdiversity through metagenomic sequencing of parallel consortia.</title>
        <authorList>
            <person name="Nelson W.C."/>
            <person name="Romine M.F."/>
            <person name="Lindemann S.R."/>
        </authorList>
    </citation>
    <scope>NUCLEOTIDE SEQUENCE [LARGE SCALE GENOMIC DNA]</scope>
    <source>
        <strain evidence="1">Ana</strain>
    </source>
</reference>
<protein>
    <submittedName>
        <fullName evidence="1">Putative transposase of IS4/5 family (DUF4096)</fullName>
    </submittedName>
</protein>
<evidence type="ECO:0000313" key="1">
    <source>
        <dbReference type="EMBL" id="KPQ31866.1"/>
    </source>
</evidence>
<dbReference type="Proteomes" id="UP000050465">
    <property type="component" value="Unassembled WGS sequence"/>
</dbReference>
<accession>A0A0N8KLT9</accession>
<name>A0A0N8KLT9_9CYAN</name>
<sequence>MAALRTATDAPKIGQGNRICRIAPWSTAFYGLTVQAHPGGTYRLTTASGGKWETVASQFYRWRQAGVWEQVLETLQAAAHADGDLDWQTHYVDSTVSPMSSQAAFEPVIGIRASEAPTA</sequence>
<dbReference type="STRING" id="1666911.HLUCCA11_22860"/>